<gene>
    <name evidence="4" type="ORF">SCLAV_3925</name>
</gene>
<keyword evidence="2" id="KW-0812">Transmembrane</keyword>
<evidence type="ECO:0000256" key="2">
    <source>
        <dbReference type="SAM" id="Phobius"/>
    </source>
</evidence>
<dbReference type="GeneID" id="93729583"/>
<keyword evidence="2" id="KW-0472">Membrane</keyword>
<evidence type="ECO:0000256" key="3">
    <source>
        <dbReference type="SAM" id="SignalP"/>
    </source>
</evidence>
<keyword evidence="3" id="KW-0732">Signal</keyword>
<reference evidence="4 5" key="1">
    <citation type="journal article" date="2010" name="Genome Biol. Evol.">
        <title>The sequence of a 1.8-mb bacterial linear plasmid reveals a rich evolutionary reservoir of secondary metabolic pathways.</title>
        <authorList>
            <person name="Medema M.H."/>
            <person name="Trefzer A."/>
            <person name="Kovalchuk A."/>
            <person name="van den Berg M."/>
            <person name="Mueller U."/>
            <person name="Heijne W."/>
            <person name="Wu L."/>
            <person name="Alam M.T."/>
            <person name="Ronning C.M."/>
            <person name="Nierman W.C."/>
            <person name="Bovenberg R.A.L."/>
            <person name="Breitling R."/>
            <person name="Takano E."/>
        </authorList>
    </citation>
    <scope>NUCLEOTIDE SEQUENCE [LARGE SCALE GENOMIC DNA]</scope>
    <source>
        <strain evidence="5">ATCC 27064 / DSM 738 / JCM 4710 / NBRC 13307 / NCIMB 12785 / NRRL 3585 / VKM Ac-602</strain>
    </source>
</reference>
<feature type="compositionally biased region" description="Basic and acidic residues" evidence="1">
    <location>
        <begin position="216"/>
        <end position="229"/>
    </location>
</feature>
<keyword evidence="5" id="KW-1185">Reference proteome</keyword>
<organism evidence="4 5">
    <name type="scientific">Streptomyces clavuligerus</name>
    <dbReference type="NCBI Taxonomy" id="1901"/>
    <lineage>
        <taxon>Bacteria</taxon>
        <taxon>Bacillati</taxon>
        <taxon>Actinomycetota</taxon>
        <taxon>Actinomycetes</taxon>
        <taxon>Kitasatosporales</taxon>
        <taxon>Streptomycetaceae</taxon>
        <taxon>Streptomyces</taxon>
    </lineage>
</organism>
<dbReference type="EMBL" id="CM000913">
    <property type="protein sequence ID" value="EFG08999.1"/>
    <property type="molecule type" value="Genomic_DNA"/>
</dbReference>
<dbReference type="KEGG" id="sclf:BB341_09110"/>
<feature type="chain" id="PRO_5010825023" description="Integral membrane protein" evidence="3">
    <location>
        <begin position="43"/>
        <end position="450"/>
    </location>
</feature>
<accession>B5GTS0</accession>
<evidence type="ECO:0008006" key="6">
    <source>
        <dbReference type="Google" id="ProtNLM"/>
    </source>
</evidence>
<dbReference type="RefSeq" id="WP_003955222.1">
    <property type="nucleotide sequence ID" value="NZ_CM000913.1"/>
</dbReference>
<protein>
    <recommendedName>
        <fullName evidence="6">Integral membrane protein</fullName>
    </recommendedName>
</protein>
<sequence>MRRGRTAVAGRTSATGRARVAALRKGIVIGMSCALLHGPASAAEAMAARQAGYRTAPDARPVVGSPSPRAGGPLLTPGTYTDTVSVGDRKFYRVRLDGRSNAYVSAVLAPPPGSRAGATDGIRVSLVSPDGAECSDSNDIVFGTATPLPTADYSTRRIGPGRACQEAGDYLYSVEWIGPTGGAAPRDWRVEIKYMTEPGLRTGSPTPAPPSSRHTHTPDHIPGPERRVEGGSGFNDAARLGHGVWADRLGPGESRFYRVPVDWGQQLFVDARFTGAVAPRRPVYDGVRVTVFNTARGFVENTARAHRTATTRLSLATEPAAFANRTSDRDATSGMRFSGWYYLRVSADRKIPGELPVTLAVGIEGEPHPAPPYAGDPLREGFGVLAEDRAQPPPADQQAAPQDDDDTRELVLTVIGVTGITLGTTLLLGLLAWTALARLGLGRKRGRHAS</sequence>
<feature type="region of interest" description="Disordered" evidence="1">
    <location>
        <begin position="198"/>
        <end position="234"/>
    </location>
</feature>
<evidence type="ECO:0000313" key="4">
    <source>
        <dbReference type="EMBL" id="EFG08999.1"/>
    </source>
</evidence>
<dbReference type="AlphaFoldDB" id="B5GTS0"/>
<feature type="signal peptide" evidence="3">
    <location>
        <begin position="1"/>
        <end position="42"/>
    </location>
</feature>
<dbReference type="STRING" id="1901.BB341_09110"/>
<keyword evidence="2" id="KW-1133">Transmembrane helix</keyword>
<evidence type="ECO:0000313" key="5">
    <source>
        <dbReference type="Proteomes" id="UP000002357"/>
    </source>
</evidence>
<proteinExistence type="predicted"/>
<name>B5GTS0_STRCL</name>
<dbReference type="eggNOG" id="COG2304">
    <property type="taxonomic scope" value="Bacteria"/>
</dbReference>
<dbReference type="Proteomes" id="UP000002357">
    <property type="component" value="Chromosome"/>
</dbReference>
<dbReference type="OrthoDB" id="4333421at2"/>
<feature type="transmembrane region" description="Helical" evidence="2">
    <location>
        <begin position="410"/>
        <end position="437"/>
    </location>
</feature>
<evidence type="ECO:0000256" key="1">
    <source>
        <dbReference type="SAM" id="MobiDB-lite"/>
    </source>
</evidence>